<keyword evidence="3" id="KW-1185">Reference proteome</keyword>
<dbReference type="AlphaFoldDB" id="A0A433DDR9"/>
<feature type="region of interest" description="Disordered" evidence="1">
    <location>
        <begin position="1"/>
        <end position="20"/>
    </location>
</feature>
<dbReference type="EMBL" id="RBNI01002710">
    <property type="protein sequence ID" value="RUP49002.1"/>
    <property type="molecule type" value="Genomic_DNA"/>
</dbReference>
<gene>
    <name evidence="2" type="ORF">BC936DRAFT_143491</name>
</gene>
<dbReference type="Proteomes" id="UP000268093">
    <property type="component" value="Unassembled WGS sequence"/>
</dbReference>
<evidence type="ECO:0000313" key="2">
    <source>
        <dbReference type="EMBL" id="RUP49002.1"/>
    </source>
</evidence>
<reference evidence="2 3" key="1">
    <citation type="journal article" date="2018" name="New Phytol.">
        <title>Phylogenomics of Endogonaceae and evolution of mycorrhizas within Mucoromycota.</title>
        <authorList>
            <person name="Chang Y."/>
            <person name="Desiro A."/>
            <person name="Na H."/>
            <person name="Sandor L."/>
            <person name="Lipzen A."/>
            <person name="Clum A."/>
            <person name="Barry K."/>
            <person name="Grigoriev I.V."/>
            <person name="Martin F.M."/>
            <person name="Stajich J.E."/>
            <person name="Smith M.E."/>
            <person name="Bonito G."/>
            <person name="Spatafora J.W."/>
        </authorList>
    </citation>
    <scope>NUCLEOTIDE SEQUENCE [LARGE SCALE GENOMIC DNA]</scope>
    <source>
        <strain evidence="2 3">GMNB39</strain>
    </source>
</reference>
<comment type="caution">
    <text evidence="2">The sequence shown here is derived from an EMBL/GenBank/DDBJ whole genome shotgun (WGS) entry which is preliminary data.</text>
</comment>
<evidence type="ECO:0000256" key="1">
    <source>
        <dbReference type="SAM" id="MobiDB-lite"/>
    </source>
</evidence>
<proteinExistence type="predicted"/>
<protein>
    <submittedName>
        <fullName evidence="2">Uncharacterized protein</fullName>
    </submittedName>
</protein>
<name>A0A433DDR9_9FUNG</name>
<evidence type="ECO:0000313" key="3">
    <source>
        <dbReference type="Proteomes" id="UP000268093"/>
    </source>
</evidence>
<sequence>MQRHVLLNQEGGSRPYTPGSVGFHPQVERILNLADILIFPKTYVTPEPLAFRDEGLLLCEVLSKFVGDRGYLIEREAEVEDREEEDV</sequence>
<accession>A0A433DDR9</accession>
<organism evidence="2 3">
    <name type="scientific">Jimgerdemannia flammicorona</name>
    <dbReference type="NCBI Taxonomy" id="994334"/>
    <lineage>
        <taxon>Eukaryota</taxon>
        <taxon>Fungi</taxon>
        <taxon>Fungi incertae sedis</taxon>
        <taxon>Mucoromycota</taxon>
        <taxon>Mucoromycotina</taxon>
        <taxon>Endogonomycetes</taxon>
        <taxon>Endogonales</taxon>
        <taxon>Endogonaceae</taxon>
        <taxon>Jimgerdemannia</taxon>
    </lineage>
</organism>